<keyword evidence="5 6" id="KW-0472">Membrane</keyword>
<accession>A0A1Y6K4F1</accession>
<evidence type="ECO:0000256" key="3">
    <source>
        <dbReference type="ARBA" id="ARBA00022692"/>
    </source>
</evidence>
<keyword evidence="8" id="KW-1185">Reference proteome</keyword>
<comment type="subcellular location">
    <subcellularLocation>
        <location evidence="1">Membrane</location>
        <topology evidence="1">Multi-pass membrane protein</topology>
    </subcellularLocation>
</comment>
<evidence type="ECO:0000256" key="6">
    <source>
        <dbReference type="SAM" id="Phobius"/>
    </source>
</evidence>
<name>A0A1Y6K4F1_9CHLR</name>
<proteinExistence type="inferred from homology"/>
<evidence type="ECO:0000313" key="8">
    <source>
        <dbReference type="Proteomes" id="UP000195514"/>
    </source>
</evidence>
<keyword evidence="3 6" id="KW-0812">Transmembrane</keyword>
<dbReference type="EMBL" id="LT859958">
    <property type="protein sequence ID" value="SMX54602.1"/>
    <property type="molecule type" value="Genomic_DNA"/>
</dbReference>
<feature type="transmembrane region" description="Helical" evidence="6">
    <location>
        <begin position="215"/>
        <end position="239"/>
    </location>
</feature>
<dbReference type="Pfam" id="PF07947">
    <property type="entry name" value="YhhN"/>
    <property type="match status" value="1"/>
</dbReference>
<evidence type="ECO:0000256" key="2">
    <source>
        <dbReference type="ARBA" id="ARBA00007375"/>
    </source>
</evidence>
<evidence type="ECO:0008006" key="9">
    <source>
        <dbReference type="Google" id="ProtNLM"/>
    </source>
</evidence>
<evidence type="ECO:0000256" key="4">
    <source>
        <dbReference type="ARBA" id="ARBA00022989"/>
    </source>
</evidence>
<dbReference type="GO" id="GO:0016020">
    <property type="term" value="C:membrane"/>
    <property type="evidence" value="ECO:0007669"/>
    <property type="project" value="UniProtKB-SubCell"/>
</dbReference>
<gene>
    <name evidence="7" type="ORF">CFX1CAM_1537</name>
</gene>
<dbReference type="KEGG" id="abat:CFX1CAM_1537"/>
<dbReference type="InterPro" id="IPR012506">
    <property type="entry name" value="TMEM86B-like"/>
</dbReference>
<evidence type="ECO:0000256" key="1">
    <source>
        <dbReference type="ARBA" id="ARBA00004141"/>
    </source>
</evidence>
<evidence type="ECO:0000256" key="5">
    <source>
        <dbReference type="ARBA" id="ARBA00023136"/>
    </source>
</evidence>
<organism evidence="7 8">
    <name type="scientific">Candidatus Brevifilum fermentans</name>
    <dbReference type="NCBI Taxonomy" id="1986204"/>
    <lineage>
        <taxon>Bacteria</taxon>
        <taxon>Bacillati</taxon>
        <taxon>Chloroflexota</taxon>
        <taxon>Anaerolineae</taxon>
        <taxon>Anaerolineales</taxon>
        <taxon>Anaerolineaceae</taxon>
        <taxon>Candidatus Brevifilum</taxon>
    </lineage>
</organism>
<feature type="transmembrane region" description="Helical" evidence="6">
    <location>
        <begin position="151"/>
        <end position="174"/>
    </location>
</feature>
<feature type="transmembrane region" description="Helical" evidence="6">
    <location>
        <begin position="117"/>
        <end position="139"/>
    </location>
</feature>
<dbReference type="PANTHER" id="PTHR31885:SF6">
    <property type="entry name" value="GH04784P"/>
    <property type="match status" value="1"/>
</dbReference>
<dbReference type="RefSeq" id="WP_087862431.1">
    <property type="nucleotide sequence ID" value="NZ_LT859958.1"/>
</dbReference>
<feature type="transmembrane region" description="Helical" evidence="6">
    <location>
        <begin position="82"/>
        <end position="105"/>
    </location>
</feature>
<comment type="similarity">
    <text evidence="2">Belongs to the TMEM86 family.</text>
</comment>
<protein>
    <recommendedName>
        <fullName evidence="9">YhhN family protein</fullName>
    </recommendedName>
</protein>
<feature type="transmembrane region" description="Helical" evidence="6">
    <location>
        <begin position="180"/>
        <end position="203"/>
    </location>
</feature>
<dbReference type="Proteomes" id="UP000195514">
    <property type="component" value="Chromosome I"/>
</dbReference>
<dbReference type="GO" id="GO:0016787">
    <property type="term" value="F:hydrolase activity"/>
    <property type="evidence" value="ECO:0007669"/>
    <property type="project" value="TreeGrafter"/>
</dbReference>
<reference evidence="8" key="1">
    <citation type="submission" date="2017-05" db="EMBL/GenBank/DDBJ databases">
        <authorList>
            <person name="Kirkegaard R."/>
            <person name="Mcilroy J S."/>
        </authorList>
    </citation>
    <scope>NUCLEOTIDE SEQUENCE [LARGE SCALE GENOMIC DNA]</scope>
</reference>
<evidence type="ECO:0000313" key="7">
    <source>
        <dbReference type="EMBL" id="SMX54602.1"/>
    </source>
</evidence>
<dbReference type="AlphaFoldDB" id="A0A1Y6K4F1"/>
<dbReference type="OrthoDB" id="5592477at2"/>
<keyword evidence="4 6" id="KW-1133">Transmembrane helix</keyword>
<sequence>MTERFWLMTAVVFAIFFADWLTVGFSWRKAEYILKPAAMAMVILWTCFTAGWTFEVLLILFILGQTAGLAGDIFLMLSPRWFLAGLASFLVGHLFYIGLIGRQIITATREFGLNHYAAWWMVLIIIIWAVMLRLFYRIVIPEAPRLKMLRYFWILVQVYAWILGILVMVSFLLVTIPANYSPAMLFLPAGALLFFISDSLLAYDRFTRKTPAIRLWVMVTYHLAQFGLAAGFIAALGIIP</sequence>
<feature type="transmembrane region" description="Helical" evidence="6">
    <location>
        <begin position="6"/>
        <end position="25"/>
    </location>
</feature>
<dbReference type="PANTHER" id="PTHR31885">
    <property type="entry name" value="GH04784P"/>
    <property type="match status" value="1"/>
</dbReference>